<accession>A0A815AVR4</accession>
<protein>
    <submittedName>
        <fullName evidence="2">Uncharacterized protein</fullName>
    </submittedName>
</protein>
<gene>
    <name evidence="2" type="ORF">GPM918_LOCUS26723</name>
    <name evidence="3" type="ORF">SRO942_LOCUS26924</name>
</gene>
<dbReference type="Proteomes" id="UP000663829">
    <property type="component" value="Unassembled WGS sequence"/>
</dbReference>
<evidence type="ECO:0000313" key="2">
    <source>
        <dbReference type="EMBL" id="CAF1263447.1"/>
    </source>
</evidence>
<feature type="compositionally biased region" description="Basic and acidic residues" evidence="1">
    <location>
        <begin position="240"/>
        <end position="255"/>
    </location>
</feature>
<organism evidence="2 4">
    <name type="scientific">Didymodactylos carnosus</name>
    <dbReference type="NCBI Taxonomy" id="1234261"/>
    <lineage>
        <taxon>Eukaryota</taxon>
        <taxon>Metazoa</taxon>
        <taxon>Spiralia</taxon>
        <taxon>Gnathifera</taxon>
        <taxon>Rotifera</taxon>
        <taxon>Eurotatoria</taxon>
        <taxon>Bdelloidea</taxon>
        <taxon>Philodinida</taxon>
        <taxon>Philodinidae</taxon>
        <taxon>Didymodactylos</taxon>
    </lineage>
</organism>
<reference evidence="2" key="1">
    <citation type="submission" date="2021-02" db="EMBL/GenBank/DDBJ databases">
        <authorList>
            <person name="Nowell W R."/>
        </authorList>
    </citation>
    <scope>NUCLEOTIDE SEQUENCE</scope>
</reference>
<name>A0A815AVR4_9BILA</name>
<dbReference type="AlphaFoldDB" id="A0A815AVR4"/>
<evidence type="ECO:0000256" key="1">
    <source>
        <dbReference type="SAM" id="MobiDB-lite"/>
    </source>
</evidence>
<dbReference type="EMBL" id="CAJNOQ010010877">
    <property type="protein sequence ID" value="CAF1263447.1"/>
    <property type="molecule type" value="Genomic_DNA"/>
</dbReference>
<dbReference type="EMBL" id="CAJOBC010019735">
    <property type="protein sequence ID" value="CAF4043169.1"/>
    <property type="molecule type" value="Genomic_DNA"/>
</dbReference>
<dbReference type="PANTHER" id="PTHR32046">
    <property type="entry name" value="G DOMAIN-CONTAINING PROTEIN"/>
    <property type="match status" value="1"/>
</dbReference>
<comment type="caution">
    <text evidence="2">The sequence shown here is derived from an EMBL/GenBank/DDBJ whole genome shotgun (WGS) entry which is preliminary data.</text>
</comment>
<dbReference type="PANTHER" id="PTHR32046:SF12">
    <property type="entry name" value="AIG1-TYPE G DOMAIN-CONTAINING PROTEIN"/>
    <property type="match status" value="1"/>
</dbReference>
<dbReference type="OrthoDB" id="2430355at2759"/>
<feature type="region of interest" description="Disordered" evidence="1">
    <location>
        <begin position="233"/>
        <end position="255"/>
    </location>
</feature>
<dbReference type="Proteomes" id="UP000681722">
    <property type="component" value="Unassembled WGS sequence"/>
</dbReference>
<evidence type="ECO:0000313" key="3">
    <source>
        <dbReference type="EMBL" id="CAF4043169.1"/>
    </source>
</evidence>
<proteinExistence type="predicted"/>
<evidence type="ECO:0000313" key="4">
    <source>
        <dbReference type="Proteomes" id="UP000663829"/>
    </source>
</evidence>
<sequence>MRLSTHVCHDGCSLRETTTKGDQIFKGCWAIKNDVCVQCPNKCSYTEHYHARKTVKVTQKKMQEVLYEIMAKYDAASKNKDDAQTKINTTADAKRFLEKALKQKSDEIKQNCTELQKICTGFNIVDELYALINILQMESSTLRNIDTKQQAEDFKRSLRDFCNQLEKDCMSTKRVPRPMNLLDTYASVPITTVQQTVARHNPTQTQYIPNTFSVNTNNSNSTDSVLRKVLNMQKRGKTSKSSDESDKSENCDCQK</sequence>
<keyword evidence="4" id="KW-1185">Reference proteome</keyword>